<dbReference type="Proteomes" id="UP000261948">
    <property type="component" value="Unassembled WGS sequence"/>
</dbReference>
<protein>
    <submittedName>
        <fullName evidence="1">Uncharacterized protein</fullName>
    </submittedName>
</protein>
<sequence length="161" mass="17362">MLAPATFNGHANADHTQTSNGTVVTDLYSNVISGVAHTWGGFSQGLAYEFRYQPSMAMPLDLPLNQTYSQTYQSVTIQGGTSTTASITQTATYRGRESITTAFGTFDTCRIDFTSTGVGSPGIVSWSNWYFSDAKYAGLVAQQSSVQDGTQQPSKIEVSWN</sequence>
<organism evidence="1 2">
    <name type="scientific">Comamonas testosteroni</name>
    <name type="common">Pseudomonas testosteroni</name>
    <dbReference type="NCBI Taxonomy" id="285"/>
    <lineage>
        <taxon>Bacteria</taxon>
        <taxon>Pseudomonadati</taxon>
        <taxon>Pseudomonadota</taxon>
        <taxon>Betaproteobacteria</taxon>
        <taxon>Burkholderiales</taxon>
        <taxon>Comamonadaceae</taxon>
        <taxon>Comamonas</taxon>
    </lineage>
</organism>
<comment type="caution">
    <text evidence="1">The sequence shown here is derived from an EMBL/GenBank/DDBJ whole genome shotgun (WGS) entry which is preliminary data.</text>
</comment>
<dbReference type="Gene3D" id="2.40.360.20">
    <property type="match status" value="1"/>
</dbReference>
<keyword evidence="2" id="KW-1185">Reference proteome</keyword>
<reference evidence="1 2" key="1">
    <citation type="submission" date="2018-08" db="EMBL/GenBank/DDBJ databases">
        <title>Comamonas testosteroni strain SWCO2.</title>
        <authorList>
            <person name="Jiang N."/>
            <person name="Zhang X.Z."/>
        </authorList>
    </citation>
    <scope>NUCLEOTIDE SEQUENCE [LARGE SCALE GENOMIC DNA]</scope>
    <source>
        <strain evidence="1 2">SWCO2</strain>
    </source>
</reference>
<accession>A0A373FHI8</accession>
<dbReference type="EMBL" id="QURR01000018">
    <property type="protein sequence ID" value="RGE43630.1"/>
    <property type="molecule type" value="Genomic_DNA"/>
</dbReference>
<dbReference type="AlphaFoldDB" id="A0A373FHI8"/>
<gene>
    <name evidence="1" type="ORF">DZC30_14430</name>
</gene>
<proteinExistence type="predicted"/>
<evidence type="ECO:0000313" key="1">
    <source>
        <dbReference type="EMBL" id="RGE43630.1"/>
    </source>
</evidence>
<evidence type="ECO:0000313" key="2">
    <source>
        <dbReference type="Proteomes" id="UP000261948"/>
    </source>
</evidence>
<name>A0A373FHI8_COMTE</name>